<proteinExistence type="predicted"/>
<evidence type="ECO:0000313" key="2">
    <source>
        <dbReference type="EMBL" id="MDR7356059.1"/>
    </source>
</evidence>
<name>A0ABU2BFB1_9CORY</name>
<reference evidence="2 3" key="1">
    <citation type="submission" date="2023-07" db="EMBL/GenBank/DDBJ databases">
        <title>Sequencing the genomes of 1000 actinobacteria strains.</title>
        <authorList>
            <person name="Klenk H.-P."/>
        </authorList>
    </citation>
    <scope>NUCLEOTIDE SEQUENCE [LARGE SCALE GENOMIC DNA]</scope>
    <source>
        <strain evidence="2 3">DSM 44508</strain>
    </source>
</reference>
<dbReference type="Pfam" id="PF01546">
    <property type="entry name" value="Peptidase_M20"/>
    <property type="match status" value="1"/>
</dbReference>
<dbReference type="InterPro" id="IPR002933">
    <property type="entry name" value="Peptidase_M20"/>
</dbReference>
<comment type="caution">
    <text evidence="2">The sequence shown here is derived from an EMBL/GenBank/DDBJ whole genome shotgun (WGS) entry which is preliminary data.</text>
</comment>
<dbReference type="EMBL" id="JAVDYF010000001">
    <property type="protein sequence ID" value="MDR7356059.1"/>
    <property type="molecule type" value="Genomic_DNA"/>
</dbReference>
<evidence type="ECO:0000313" key="3">
    <source>
        <dbReference type="Proteomes" id="UP001183619"/>
    </source>
</evidence>
<sequence>MSLLDTAHQLNYPQLRRIYEDLHAHPELSGQEHTTAEKILAELRSIDATIHSSIGGYGIVVVLNNGEGKTALMRADFDALPVEEKTGVSFASTVPGKMHACGHDMHTTSLIAVIHHLDNNRHLWRGTFIALFQPSEENGQGALAMVNDNLFAHIPTPDVCFGQHILPGRAGSIMSMPGPIMAACDAIEIIITGKAAHGSMPHNSLDPTYAAAAIVLRLQGIVGREVAPSDFAVISVGTFEAGNSHNTIPGQARIVLNLRTYDEKVRAHLYEAIERVVRAECAASNFTTPPTFRYFGQGPVTDNSHEVFNIVRPLFDAHFCSHSLDATPWTASEDFSYIPRAKNIPYMFWFVGSTPHELWDKAVSEDRVHELVPVNHMSTFLPDFRNTLDGCVHATLAALEGYLGTKD</sequence>
<dbReference type="RefSeq" id="WP_277103486.1">
    <property type="nucleotide sequence ID" value="NZ_BAAAJS010000069.1"/>
</dbReference>
<dbReference type="Proteomes" id="UP001183619">
    <property type="component" value="Unassembled WGS sequence"/>
</dbReference>
<gene>
    <name evidence="2" type="ORF">J2S37_002597</name>
</gene>
<dbReference type="Pfam" id="PF07687">
    <property type="entry name" value="M20_dimer"/>
    <property type="match status" value="1"/>
</dbReference>
<protein>
    <submittedName>
        <fullName evidence="2">Hippurate hydrolase</fullName>
        <ecNumber evidence="2">3.5.1.32</ecNumber>
    </submittedName>
</protein>
<keyword evidence="3" id="KW-1185">Reference proteome</keyword>
<dbReference type="Gene3D" id="3.40.630.10">
    <property type="entry name" value="Zn peptidases"/>
    <property type="match status" value="1"/>
</dbReference>
<dbReference type="PANTHER" id="PTHR11014">
    <property type="entry name" value="PEPTIDASE M20 FAMILY MEMBER"/>
    <property type="match status" value="1"/>
</dbReference>
<dbReference type="SUPFAM" id="SSF53187">
    <property type="entry name" value="Zn-dependent exopeptidases"/>
    <property type="match status" value="1"/>
</dbReference>
<dbReference type="GO" id="GO:0047980">
    <property type="term" value="F:hippurate hydrolase activity"/>
    <property type="evidence" value="ECO:0007669"/>
    <property type="project" value="UniProtKB-EC"/>
</dbReference>
<dbReference type="InterPro" id="IPR036264">
    <property type="entry name" value="Bact_exopeptidase_dim_dom"/>
</dbReference>
<evidence type="ECO:0000259" key="1">
    <source>
        <dbReference type="Pfam" id="PF07687"/>
    </source>
</evidence>
<keyword evidence="2" id="KW-0378">Hydrolase</keyword>
<dbReference type="SUPFAM" id="SSF55031">
    <property type="entry name" value="Bacterial exopeptidase dimerisation domain"/>
    <property type="match status" value="1"/>
</dbReference>
<dbReference type="InterPro" id="IPR011650">
    <property type="entry name" value="Peptidase_M20_dimer"/>
</dbReference>
<dbReference type="EC" id="3.5.1.32" evidence="2"/>
<dbReference type="Gene3D" id="3.30.70.360">
    <property type="match status" value="1"/>
</dbReference>
<dbReference type="InterPro" id="IPR017439">
    <property type="entry name" value="Amidohydrolase"/>
</dbReference>
<dbReference type="NCBIfam" id="TIGR01891">
    <property type="entry name" value="amidohydrolases"/>
    <property type="match status" value="1"/>
</dbReference>
<dbReference type="PANTHER" id="PTHR11014:SF63">
    <property type="entry name" value="METALLOPEPTIDASE, PUTATIVE (AFU_ORTHOLOGUE AFUA_6G09600)-RELATED"/>
    <property type="match status" value="1"/>
</dbReference>
<accession>A0ABU2BFB1</accession>
<feature type="domain" description="Peptidase M20 dimerisation" evidence="1">
    <location>
        <begin position="188"/>
        <end position="282"/>
    </location>
</feature>
<organism evidence="2 3">
    <name type="scientific">Corynebacterium felinum</name>
    <dbReference type="NCBI Taxonomy" id="131318"/>
    <lineage>
        <taxon>Bacteria</taxon>
        <taxon>Bacillati</taxon>
        <taxon>Actinomycetota</taxon>
        <taxon>Actinomycetes</taxon>
        <taxon>Mycobacteriales</taxon>
        <taxon>Corynebacteriaceae</taxon>
        <taxon>Corynebacterium</taxon>
    </lineage>
</organism>
<dbReference type="PIRSF" id="PIRSF005962">
    <property type="entry name" value="Pept_M20D_amidohydro"/>
    <property type="match status" value="1"/>
</dbReference>